<protein>
    <submittedName>
        <fullName evidence="2">DUF11 domain-containing protein</fullName>
    </submittedName>
</protein>
<dbReference type="RefSeq" id="WP_242282675.1">
    <property type="nucleotide sequence ID" value="NZ_JAKKSL010000001.1"/>
</dbReference>
<sequence length="537" mass="55978">MFFGNHCTGFIGVKSTAAIADLAIAKTVSTPNGNDVLEVTEDTIEYTLTVTNTGKDIVDTGTDNGVVIQDTIPGFVTGETTINASVTGGSQQNFTCDISNATVQCVLNDGQTFGGTTGTGADTVIITITTTRGLYDGTFTNTANVYSEILGESVTTNNTDDVAITIDPIADVEMTTLSISPDSTEAGTETTYVLTFKNNGPSGADGVEVTHTFIPPDNTRTYELISSDPSTGSCLALVGDTITCNIGILTRNQTETITLKVRPGWDGANTGWTLGNASAISTTTDESDSPVFANNSKSEPLNVVQAKLNLFININDLSDPVGGLQLRQGFPGSLDNIIVYKIDIKNQGPSLATGVTLTDVMTPKTGKQVTFLCDAAVSTSCTAATSLCDNRGISVIGNTSITTECSLPNIEANATATRYLYFSSDTKPDSTGDTHQNVATIKSNEDETTLDDNEVSDGTSLRALVDLAVTKDPSQASVSINEPFDWDIVVTNNGPGDSANSKLADNLPAGMELTSAPTTSQGACTGTFLAIIVSLVN</sequence>
<proteinExistence type="predicted"/>
<reference evidence="2" key="1">
    <citation type="submission" date="2022-01" db="EMBL/GenBank/DDBJ databases">
        <title>Colwellia maritima, isolated from seawater.</title>
        <authorList>
            <person name="Kristyanto S."/>
            <person name="Jung J."/>
            <person name="Jeon C.O."/>
        </authorList>
    </citation>
    <scope>NUCLEOTIDE SEQUENCE</scope>
    <source>
        <strain evidence="2">MSW7</strain>
    </source>
</reference>
<dbReference type="Proteomes" id="UP001139646">
    <property type="component" value="Unassembled WGS sequence"/>
</dbReference>
<dbReference type="PANTHER" id="PTHR34819:SF3">
    <property type="entry name" value="CELL SURFACE PROTEIN"/>
    <property type="match status" value="1"/>
</dbReference>
<gene>
    <name evidence="2" type="ORF">L3081_00160</name>
</gene>
<dbReference type="InterPro" id="IPR047589">
    <property type="entry name" value="DUF11_rpt"/>
</dbReference>
<dbReference type="InterPro" id="IPR001434">
    <property type="entry name" value="OmcB-like_DUF11"/>
</dbReference>
<organism evidence="2 3">
    <name type="scientific">Colwellia maritima</name>
    <dbReference type="NCBI Taxonomy" id="2912588"/>
    <lineage>
        <taxon>Bacteria</taxon>
        <taxon>Pseudomonadati</taxon>
        <taxon>Pseudomonadota</taxon>
        <taxon>Gammaproteobacteria</taxon>
        <taxon>Alteromonadales</taxon>
        <taxon>Colwelliaceae</taxon>
        <taxon>Colwellia</taxon>
    </lineage>
</organism>
<dbReference type="EMBL" id="JAKKSL010000001">
    <property type="protein sequence ID" value="MCI2282098.1"/>
    <property type="molecule type" value="Genomic_DNA"/>
</dbReference>
<accession>A0ABS9WW41</accession>
<keyword evidence="3" id="KW-1185">Reference proteome</keyword>
<name>A0ABS9WW41_9GAMM</name>
<dbReference type="InterPro" id="IPR051172">
    <property type="entry name" value="Chlamydia_OmcB"/>
</dbReference>
<dbReference type="Pfam" id="PF01345">
    <property type="entry name" value="DUF11"/>
    <property type="match status" value="4"/>
</dbReference>
<evidence type="ECO:0000259" key="1">
    <source>
        <dbReference type="Pfam" id="PF01345"/>
    </source>
</evidence>
<feature type="domain" description="DUF11" evidence="1">
    <location>
        <begin position="21"/>
        <end position="163"/>
    </location>
</feature>
<feature type="domain" description="DUF11" evidence="1">
    <location>
        <begin position="466"/>
        <end position="526"/>
    </location>
</feature>
<evidence type="ECO:0000313" key="2">
    <source>
        <dbReference type="EMBL" id="MCI2282098.1"/>
    </source>
</evidence>
<comment type="caution">
    <text evidence="2">The sequence shown here is derived from an EMBL/GenBank/DDBJ whole genome shotgun (WGS) entry which is preliminary data.</text>
</comment>
<feature type="domain" description="DUF11" evidence="1">
    <location>
        <begin position="336"/>
        <end position="455"/>
    </location>
</feature>
<evidence type="ECO:0000313" key="3">
    <source>
        <dbReference type="Proteomes" id="UP001139646"/>
    </source>
</evidence>
<dbReference type="PANTHER" id="PTHR34819">
    <property type="entry name" value="LARGE CYSTEINE-RICH PERIPLASMIC PROTEIN OMCB"/>
    <property type="match status" value="1"/>
</dbReference>
<feature type="domain" description="DUF11" evidence="1">
    <location>
        <begin position="178"/>
        <end position="298"/>
    </location>
</feature>
<dbReference type="NCBIfam" id="TIGR01451">
    <property type="entry name" value="B_ant_repeat"/>
    <property type="match status" value="3"/>
</dbReference>